<dbReference type="GO" id="GO:0005737">
    <property type="term" value="C:cytoplasm"/>
    <property type="evidence" value="ECO:0007669"/>
    <property type="project" value="UniProtKB-SubCell"/>
</dbReference>
<dbReference type="KEGG" id="aser:Asera_52420"/>
<dbReference type="PANTHER" id="PTHR30100:SF1">
    <property type="entry name" value="PHOSPHATE ACYLTRANSFERASE"/>
    <property type="match status" value="1"/>
</dbReference>
<comment type="subunit">
    <text evidence="9 10">Homodimer. Probably interacts with PlsY.</text>
</comment>
<keyword evidence="7 10" id="KW-1208">Phospholipid metabolism</keyword>
<evidence type="ECO:0000256" key="4">
    <source>
        <dbReference type="ARBA" id="ARBA00022679"/>
    </source>
</evidence>
<comment type="similarity">
    <text evidence="10">Belongs to the PlsX family.</text>
</comment>
<dbReference type="InterPro" id="IPR003664">
    <property type="entry name" value="FA_synthesis"/>
</dbReference>
<evidence type="ECO:0000256" key="1">
    <source>
        <dbReference type="ARBA" id="ARBA00001232"/>
    </source>
</evidence>
<keyword evidence="3 10" id="KW-0444">Lipid biosynthesis</keyword>
<dbReference type="Gene3D" id="3.40.718.10">
    <property type="entry name" value="Isopropylmalate Dehydrogenase"/>
    <property type="match status" value="1"/>
</dbReference>
<gene>
    <name evidence="10 12" type="primary">plsX</name>
    <name evidence="12" type="ORF">Asera_52420</name>
</gene>
<keyword evidence="12" id="KW-0012">Acyltransferase</keyword>
<evidence type="ECO:0000256" key="9">
    <source>
        <dbReference type="ARBA" id="ARBA00046608"/>
    </source>
</evidence>
<dbReference type="EMBL" id="AP023354">
    <property type="protein sequence ID" value="BCJ31134.1"/>
    <property type="molecule type" value="Genomic_DNA"/>
</dbReference>
<dbReference type="HAMAP" id="MF_00019">
    <property type="entry name" value="PlsX"/>
    <property type="match status" value="1"/>
</dbReference>
<organism evidence="12 13">
    <name type="scientific">Actinocatenispora sera</name>
    <dbReference type="NCBI Taxonomy" id="390989"/>
    <lineage>
        <taxon>Bacteria</taxon>
        <taxon>Bacillati</taxon>
        <taxon>Actinomycetota</taxon>
        <taxon>Actinomycetes</taxon>
        <taxon>Micromonosporales</taxon>
        <taxon>Micromonosporaceae</taxon>
        <taxon>Actinocatenispora</taxon>
    </lineage>
</organism>
<dbReference type="AlphaFoldDB" id="A0A810L6K1"/>
<evidence type="ECO:0000256" key="7">
    <source>
        <dbReference type="ARBA" id="ARBA00023264"/>
    </source>
</evidence>
<dbReference type="SUPFAM" id="SSF53659">
    <property type="entry name" value="Isocitrate/Isopropylmalate dehydrogenase-like"/>
    <property type="match status" value="1"/>
</dbReference>
<reference evidence="12" key="1">
    <citation type="submission" date="2020-08" db="EMBL/GenBank/DDBJ databases">
        <title>Whole genome shotgun sequence of Actinocatenispora sera NBRC 101916.</title>
        <authorList>
            <person name="Komaki H."/>
            <person name="Tamura T."/>
        </authorList>
    </citation>
    <scope>NUCLEOTIDE SEQUENCE</scope>
    <source>
        <strain evidence="12">NBRC 101916</strain>
    </source>
</reference>
<evidence type="ECO:0000256" key="3">
    <source>
        <dbReference type="ARBA" id="ARBA00022516"/>
    </source>
</evidence>
<dbReference type="EC" id="2.3.1.274" evidence="8 10"/>
<keyword evidence="2 10" id="KW-0963">Cytoplasm</keyword>
<keyword evidence="13" id="KW-1185">Reference proteome</keyword>
<evidence type="ECO:0000256" key="2">
    <source>
        <dbReference type="ARBA" id="ARBA00022490"/>
    </source>
</evidence>
<dbReference type="Proteomes" id="UP000680750">
    <property type="component" value="Chromosome"/>
</dbReference>
<protein>
    <recommendedName>
        <fullName evidence="8 10">Phosphate acyltransferase</fullName>
        <ecNumber evidence="8 10">2.3.1.274</ecNumber>
    </recommendedName>
    <alternativeName>
        <fullName evidence="10">Acyl-ACP phosphotransacylase</fullName>
    </alternativeName>
    <alternativeName>
        <fullName evidence="10">Acyl-[acyl-carrier-protein]--phosphate acyltransferase</fullName>
    </alternativeName>
    <alternativeName>
        <fullName evidence="10">Phosphate-acyl-ACP acyltransferase</fullName>
    </alternativeName>
</protein>
<dbReference type="GO" id="GO:0008654">
    <property type="term" value="P:phospholipid biosynthetic process"/>
    <property type="evidence" value="ECO:0007669"/>
    <property type="project" value="UniProtKB-KW"/>
</dbReference>
<dbReference type="GO" id="GO:0006633">
    <property type="term" value="P:fatty acid biosynthetic process"/>
    <property type="evidence" value="ECO:0007669"/>
    <property type="project" value="UniProtKB-UniRule"/>
</dbReference>
<dbReference type="GO" id="GO:0043811">
    <property type="term" value="F:phosphate:acyl-[acyl carrier protein] acyltransferase activity"/>
    <property type="evidence" value="ECO:0007669"/>
    <property type="project" value="UniProtKB-UniRule"/>
</dbReference>
<comment type="function">
    <text evidence="10">Catalyzes the reversible formation of acyl-phosphate (acyl-PO(4)) from acyl-[acyl-carrier-protein] (acyl-ACP). This enzyme utilizes acyl-ACP as fatty acyl donor, but not acyl-CoA.</text>
</comment>
<evidence type="ECO:0000256" key="8">
    <source>
        <dbReference type="ARBA" id="ARBA00024069"/>
    </source>
</evidence>
<dbReference type="PANTHER" id="PTHR30100">
    <property type="entry name" value="FATTY ACID/PHOSPHOLIPID SYNTHESIS PROTEIN PLSX"/>
    <property type="match status" value="1"/>
</dbReference>
<accession>A0A810L6K1</accession>
<keyword evidence="6 10" id="KW-0594">Phospholipid biosynthesis</keyword>
<evidence type="ECO:0000313" key="12">
    <source>
        <dbReference type="EMBL" id="BCJ31134.1"/>
    </source>
</evidence>
<dbReference type="OrthoDB" id="9806408at2"/>
<dbReference type="UniPathway" id="UPA00085"/>
<dbReference type="InterPro" id="IPR012281">
    <property type="entry name" value="Phospholipid_synth_PlsX-like"/>
</dbReference>
<sequence>MTRSERRAARIAVDLLGGDDAPAVVVDGALLALNADPVLRLLPVGPRAVLDDLLARLPAAHSDRVEPVPVETDGTLPVHAAIRLVSADRADAVVSAGATGSAVRSAVAHCGRYPGLRRPALAVTVPAARGPLILLDVGAAPDPTAADLVRHAVLGAGYAMATLGVARPRVGLLSIGTEPGVGDELRRAADRLLAAGMLPPDTEYAGLVEGYDVPVGGVADVVVTDGFTGNVLLKGIEGALRLGSGPGELGVGGVPAADGVPRAAALLGVAAPVVVCHGAANGSDVASGIGFAARMATGHTIERVAQMDRVFRELTRAPGGVRGDEATTGPAEDDRRRR</sequence>
<proteinExistence type="inferred from homology"/>
<keyword evidence="4 10" id="KW-0808">Transferase</keyword>
<evidence type="ECO:0000313" key="13">
    <source>
        <dbReference type="Proteomes" id="UP000680750"/>
    </source>
</evidence>
<feature type="region of interest" description="Disordered" evidence="11">
    <location>
        <begin position="315"/>
        <end position="338"/>
    </location>
</feature>
<evidence type="ECO:0000256" key="10">
    <source>
        <dbReference type="HAMAP-Rule" id="MF_00019"/>
    </source>
</evidence>
<comment type="catalytic activity">
    <reaction evidence="1 10">
        <text>a fatty acyl-[ACP] + phosphate = an acyl phosphate + holo-[ACP]</text>
        <dbReference type="Rhea" id="RHEA:42292"/>
        <dbReference type="Rhea" id="RHEA-COMP:9685"/>
        <dbReference type="Rhea" id="RHEA-COMP:14125"/>
        <dbReference type="ChEBI" id="CHEBI:43474"/>
        <dbReference type="ChEBI" id="CHEBI:59918"/>
        <dbReference type="ChEBI" id="CHEBI:64479"/>
        <dbReference type="ChEBI" id="CHEBI:138651"/>
        <dbReference type="EC" id="2.3.1.274"/>
    </reaction>
</comment>
<evidence type="ECO:0000256" key="5">
    <source>
        <dbReference type="ARBA" id="ARBA00023098"/>
    </source>
</evidence>
<dbReference type="RefSeq" id="WP_051802683.1">
    <property type="nucleotide sequence ID" value="NZ_AP023354.1"/>
</dbReference>
<dbReference type="PIRSF" id="PIRSF002465">
    <property type="entry name" value="Phsphlp_syn_PlsX"/>
    <property type="match status" value="1"/>
</dbReference>
<keyword evidence="5 10" id="KW-0443">Lipid metabolism</keyword>
<evidence type="ECO:0000256" key="6">
    <source>
        <dbReference type="ARBA" id="ARBA00023209"/>
    </source>
</evidence>
<dbReference type="Pfam" id="PF02504">
    <property type="entry name" value="FA_synthesis"/>
    <property type="match status" value="1"/>
</dbReference>
<comment type="subcellular location">
    <subcellularLocation>
        <location evidence="10">Cytoplasm</location>
    </subcellularLocation>
    <text evidence="10">Associated with the membrane possibly through PlsY.</text>
</comment>
<evidence type="ECO:0000256" key="11">
    <source>
        <dbReference type="SAM" id="MobiDB-lite"/>
    </source>
</evidence>
<comment type="pathway">
    <text evidence="10">Lipid metabolism; phospholipid metabolism.</text>
</comment>
<name>A0A810L6K1_9ACTN</name>